<dbReference type="InterPro" id="IPR008555">
    <property type="entry name" value="SIKE"/>
</dbReference>
<dbReference type="Pfam" id="PF05769">
    <property type="entry name" value="SIKE"/>
    <property type="match status" value="1"/>
</dbReference>
<dbReference type="PANTHER" id="PTHR12186">
    <property type="entry name" value="SIKE FAMILY MEMBER"/>
    <property type="match status" value="1"/>
</dbReference>
<dbReference type="OrthoDB" id="21214at2759"/>
<gene>
    <name evidence="4" type="ORF">PHYEVI_LOCUS2691</name>
</gene>
<evidence type="ECO:0008006" key="6">
    <source>
        <dbReference type="Google" id="ProtNLM"/>
    </source>
</evidence>
<keyword evidence="2 3" id="KW-0175">Coiled coil</keyword>
<evidence type="ECO:0000256" key="2">
    <source>
        <dbReference type="ARBA" id="ARBA00023054"/>
    </source>
</evidence>
<organism evidence="4 5">
    <name type="scientific">Phyllotreta striolata</name>
    <name type="common">Striped flea beetle</name>
    <name type="synonym">Crioceris striolata</name>
    <dbReference type="NCBI Taxonomy" id="444603"/>
    <lineage>
        <taxon>Eukaryota</taxon>
        <taxon>Metazoa</taxon>
        <taxon>Ecdysozoa</taxon>
        <taxon>Arthropoda</taxon>
        <taxon>Hexapoda</taxon>
        <taxon>Insecta</taxon>
        <taxon>Pterygota</taxon>
        <taxon>Neoptera</taxon>
        <taxon>Endopterygota</taxon>
        <taxon>Coleoptera</taxon>
        <taxon>Polyphaga</taxon>
        <taxon>Cucujiformia</taxon>
        <taxon>Chrysomeloidea</taxon>
        <taxon>Chrysomelidae</taxon>
        <taxon>Galerucinae</taxon>
        <taxon>Alticini</taxon>
        <taxon>Phyllotreta</taxon>
    </lineage>
</organism>
<reference evidence="4" key="1">
    <citation type="submission" date="2022-01" db="EMBL/GenBank/DDBJ databases">
        <authorList>
            <person name="King R."/>
        </authorList>
    </citation>
    <scope>NUCLEOTIDE SEQUENCE</scope>
</reference>
<dbReference type="EMBL" id="OU900105">
    <property type="protein sequence ID" value="CAG9856265.1"/>
    <property type="molecule type" value="Genomic_DNA"/>
</dbReference>
<keyword evidence="5" id="KW-1185">Reference proteome</keyword>
<dbReference type="Proteomes" id="UP001153712">
    <property type="component" value="Chromosome 12"/>
</dbReference>
<protein>
    <recommendedName>
        <fullName evidence="6">FGFR1 oncogene partner 2 homolog</fullName>
    </recommendedName>
</protein>
<dbReference type="AlphaFoldDB" id="A0A9N9TDJ2"/>
<proteinExistence type="inferred from homology"/>
<name>A0A9N9TDJ2_PHYSR</name>
<evidence type="ECO:0000313" key="5">
    <source>
        <dbReference type="Proteomes" id="UP001153712"/>
    </source>
</evidence>
<evidence type="ECO:0000313" key="4">
    <source>
        <dbReference type="EMBL" id="CAG9856265.1"/>
    </source>
</evidence>
<sequence length="201" mass="23520">MSLTIQQIITDAKRLASRLKDRDVVADVLLNETHAINKKIVAMKQFQEEVEQLNEVANQRPHSQLIANIQKENRHLREIQQENRELRAALEDYHITLQHVMSKYRQHTNEEIYKSKINFKTLQEKKYNEVIRQQAEKIQEMAAVMDKAALIDENRESKDQEVVSMLKVENQGLREMLEIAQRCGSLKTEDKNVQTDVEPST</sequence>
<dbReference type="PANTHER" id="PTHR12186:SF2">
    <property type="entry name" value="FGFR1 ONCOGENE PARTNER 2 HOMOLOG"/>
    <property type="match status" value="1"/>
</dbReference>
<evidence type="ECO:0000256" key="1">
    <source>
        <dbReference type="ARBA" id="ARBA00005537"/>
    </source>
</evidence>
<evidence type="ECO:0000256" key="3">
    <source>
        <dbReference type="SAM" id="Coils"/>
    </source>
</evidence>
<accession>A0A9N9TDJ2</accession>
<comment type="similarity">
    <text evidence="1">Belongs to the SIKE family.</text>
</comment>
<feature type="coiled-coil region" evidence="3">
    <location>
        <begin position="36"/>
        <end position="96"/>
    </location>
</feature>